<name>A0A9J7X9M1_CYPCA</name>
<dbReference type="SUPFAM" id="SSF55920">
    <property type="entry name" value="Creatinase/aminopeptidase"/>
    <property type="match status" value="1"/>
</dbReference>
<sequence>MSSSGWILAVCLVVLEGGRHAVWAEEGSGSERNCSAIPPYLPPTAVNTTLRIRDLRASMIPLNISAYIIPATDAHLSEYIAPRDARLAWMSGFTGSAGTAVITQNKAVLWTDSRYWIQAERQIDCNWELERDDTFDVYNTNLAPAGRILKSIPDNLVDKIWTGRPPLPPDNPIRLPDNVIGRTWPMKVEQIRAQISDNPYKPTAVLLSALDETAWLFNLRGNDIPFNPFFYSYTLLSMDEIWLFVHIERITEELKVYLNSSCYHSYCVQLLEYSSVRSYLQSYLQKLNVRVWVGTEYTNQALYELITPEDKLLTTTYSPVLTTKAVKDATEQHILKEAHIRDAVAVMQLLVWLEKKVPEGTETELTAAHFVDQCRSKQKNSRGPSFETISASGANAALAHYSPSNETARKLSVDEMYLVDSGGQYLDGTTDITRTVHWGKPTDFQKEAYTRVLMGNIEISRSVFPAGTRGVNMEMLGRRALWEVGLNYGHGTGHGLGNYFGVHEWPVGFQSNNIPFQEGMFTSIEPGYYKENDFGIRIEDIAVTVPATTKHGNNYLTFETVSLVPYDRKLINTSLLSPEQVHWLNKYYESIRSVVGPELERQALKEEYDWMMKHTAPFLSAGASAVISSVTLLVTMLPSVLLHNLL</sequence>
<feature type="domain" description="Peptidase M24" evidence="4">
    <location>
        <begin position="335"/>
        <end position="543"/>
    </location>
</feature>
<keyword evidence="2" id="KW-1133">Transmembrane helix</keyword>
<feature type="transmembrane region" description="Helical" evidence="2">
    <location>
        <begin position="618"/>
        <end position="642"/>
    </location>
</feature>
<dbReference type="FunFam" id="3.90.230.10:FF:000009">
    <property type="entry name" value="xaa-Pro aminopeptidase 2"/>
    <property type="match status" value="1"/>
</dbReference>
<reference evidence="7" key="1">
    <citation type="submission" date="2025-08" db="UniProtKB">
        <authorList>
            <consortium name="Ensembl"/>
        </authorList>
    </citation>
    <scope>IDENTIFICATION</scope>
</reference>
<feature type="domain" description="Peptidase M24 C-terminal" evidence="6">
    <location>
        <begin position="554"/>
        <end position="618"/>
    </location>
</feature>
<dbReference type="PANTHER" id="PTHR43763">
    <property type="entry name" value="XAA-PRO AMINOPEPTIDASE 1"/>
    <property type="match status" value="1"/>
</dbReference>
<dbReference type="Pfam" id="PF00557">
    <property type="entry name" value="Peptidase_M24"/>
    <property type="match status" value="1"/>
</dbReference>
<organism evidence="7 8">
    <name type="scientific">Cyprinus carpio carpio</name>
    <dbReference type="NCBI Taxonomy" id="630221"/>
    <lineage>
        <taxon>Eukaryota</taxon>
        <taxon>Metazoa</taxon>
        <taxon>Chordata</taxon>
        <taxon>Craniata</taxon>
        <taxon>Vertebrata</taxon>
        <taxon>Euteleostomi</taxon>
        <taxon>Actinopterygii</taxon>
        <taxon>Neopterygii</taxon>
        <taxon>Teleostei</taxon>
        <taxon>Ostariophysi</taxon>
        <taxon>Cypriniformes</taxon>
        <taxon>Cyprinidae</taxon>
        <taxon>Cyprininae</taxon>
        <taxon>Cyprinus</taxon>
    </lineage>
</organism>
<evidence type="ECO:0000313" key="8">
    <source>
        <dbReference type="Proteomes" id="UP001108240"/>
    </source>
</evidence>
<dbReference type="Pfam" id="PF16189">
    <property type="entry name" value="Creatinase_N_2"/>
    <property type="match status" value="1"/>
</dbReference>
<evidence type="ECO:0000256" key="2">
    <source>
        <dbReference type="SAM" id="Phobius"/>
    </source>
</evidence>
<dbReference type="CDD" id="cd01085">
    <property type="entry name" value="APP"/>
    <property type="match status" value="1"/>
</dbReference>
<dbReference type="InterPro" id="IPR036005">
    <property type="entry name" value="Creatinase/aminopeptidase-like"/>
</dbReference>
<evidence type="ECO:0000259" key="4">
    <source>
        <dbReference type="Pfam" id="PF00557"/>
    </source>
</evidence>
<dbReference type="Gene3D" id="3.90.230.10">
    <property type="entry name" value="Creatinase/methionine aminopeptidase superfamily"/>
    <property type="match status" value="1"/>
</dbReference>
<dbReference type="SUPFAM" id="SSF53092">
    <property type="entry name" value="Creatinase/prolidase N-terminal domain"/>
    <property type="match status" value="1"/>
</dbReference>
<evidence type="ECO:0000256" key="3">
    <source>
        <dbReference type="SAM" id="SignalP"/>
    </source>
</evidence>
<dbReference type="InterPro" id="IPR029149">
    <property type="entry name" value="Creatin/AminoP/Spt16_N"/>
</dbReference>
<dbReference type="InterPro" id="IPR050422">
    <property type="entry name" value="X-Pro_aminopeptidase_P"/>
</dbReference>
<protein>
    <submittedName>
        <fullName evidence="7">X-prolyl aminopeptidase (aminopeptidase P) 2, membrane-bound</fullName>
    </submittedName>
</protein>
<dbReference type="InterPro" id="IPR032416">
    <property type="entry name" value="Peptidase_M24_C"/>
</dbReference>
<accession>A0A9J7X9M1</accession>
<evidence type="ECO:0000259" key="5">
    <source>
        <dbReference type="Pfam" id="PF01321"/>
    </source>
</evidence>
<evidence type="ECO:0000259" key="6">
    <source>
        <dbReference type="Pfam" id="PF16188"/>
    </source>
</evidence>
<dbReference type="InterPro" id="IPR000587">
    <property type="entry name" value="Creatinase_N"/>
</dbReference>
<dbReference type="Proteomes" id="UP001108240">
    <property type="component" value="Unplaced"/>
</dbReference>
<dbReference type="Ensembl" id="ENSCCRT00000122022.1">
    <property type="protein sequence ID" value="ENSCCRP00000102810.1"/>
    <property type="gene ID" value="ENSCCRG00000051483.2"/>
</dbReference>
<dbReference type="InterPro" id="IPR000994">
    <property type="entry name" value="Pept_M24"/>
</dbReference>
<comment type="similarity">
    <text evidence="1">Belongs to the peptidase M24B family.</text>
</comment>
<evidence type="ECO:0000256" key="1">
    <source>
        <dbReference type="ARBA" id="ARBA00008766"/>
    </source>
</evidence>
<keyword evidence="8" id="KW-1185">Reference proteome</keyword>
<evidence type="ECO:0000313" key="7">
    <source>
        <dbReference type="Ensembl" id="ENSCCRP00000102810.1"/>
    </source>
</evidence>
<keyword evidence="3" id="KW-0732">Signal</keyword>
<dbReference type="AlphaFoldDB" id="A0A9J7X9M1"/>
<keyword evidence="2" id="KW-0812">Transmembrane</keyword>
<proteinExistence type="inferred from homology"/>
<feature type="domain" description="Creatinase N-terminal" evidence="5">
    <location>
        <begin position="51"/>
        <end position="144"/>
    </location>
</feature>
<keyword evidence="2" id="KW-0472">Membrane</keyword>
<dbReference type="Gene3D" id="3.40.350.10">
    <property type="entry name" value="Creatinase/prolidase N-terminal domain"/>
    <property type="match status" value="2"/>
</dbReference>
<dbReference type="Pfam" id="PF01321">
    <property type="entry name" value="Creatinase_N"/>
    <property type="match status" value="1"/>
</dbReference>
<dbReference type="GeneTree" id="ENSGT00940000157196"/>
<dbReference type="GO" id="GO:0070006">
    <property type="term" value="F:metalloaminopeptidase activity"/>
    <property type="evidence" value="ECO:0007669"/>
    <property type="project" value="InterPro"/>
</dbReference>
<feature type="signal peptide" evidence="3">
    <location>
        <begin position="1"/>
        <end position="24"/>
    </location>
</feature>
<dbReference type="Pfam" id="PF16188">
    <property type="entry name" value="Peptidase_M24_C"/>
    <property type="match status" value="1"/>
</dbReference>
<reference evidence="7" key="2">
    <citation type="submission" date="2025-09" db="UniProtKB">
        <authorList>
            <consortium name="Ensembl"/>
        </authorList>
    </citation>
    <scope>IDENTIFICATION</scope>
</reference>
<dbReference type="PANTHER" id="PTHR43763:SF4">
    <property type="entry name" value="XAA-PRO AMINOPEPTIDASE 2"/>
    <property type="match status" value="1"/>
</dbReference>
<dbReference type="InterPro" id="IPR033740">
    <property type="entry name" value="Pept_M24B"/>
</dbReference>
<feature type="chain" id="PRO_5039938575" evidence="3">
    <location>
        <begin position="25"/>
        <end position="646"/>
    </location>
</feature>